<proteinExistence type="inferred from homology"/>
<evidence type="ECO:0000256" key="2">
    <source>
        <dbReference type="ARBA" id="ARBA00005513"/>
    </source>
</evidence>
<comment type="similarity">
    <text evidence="2 15 16">Belongs to the ATPase B chain family.</text>
</comment>
<evidence type="ECO:0000256" key="3">
    <source>
        <dbReference type="ARBA" id="ARBA00022448"/>
    </source>
</evidence>
<dbReference type="AlphaFoldDB" id="A0A1A5ISB7"/>
<keyword evidence="3 15" id="KW-0813">Transport</keyword>
<evidence type="ECO:0000256" key="9">
    <source>
        <dbReference type="ARBA" id="ARBA00023065"/>
    </source>
</evidence>
<comment type="function">
    <text evidence="13">Component of the F(0) channel, it forms part of the peripheral stalk, linking F(1) to F(0). The b'-subunit is a diverged and duplicated form of b found in plants and photosynthetic bacteria.</text>
</comment>
<keyword evidence="4 15" id="KW-1003">Cell membrane</keyword>
<dbReference type="GO" id="GO:0046961">
    <property type="term" value="F:proton-transporting ATPase activity, rotational mechanism"/>
    <property type="evidence" value="ECO:0007669"/>
    <property type="project" value="TreeGrafter"/>
</dbReference>
<evidence type="ECO:0000256" key="4">
    <source>
        <dbReference type="ARBA" id="ARBA00022475"/>
    </source>
</evidence>
<dbReference type="EMBL" id="LZTJ01000012">
    <property type="protein sequence ID" value="OBP77252.1"/>
    <property type="molecule type" value="Genomic_DNA"/>
</dbReference>
<comment type="function">
    <text evidence="12 15">F(1)F(0) ATP synthase produces ATP from ADP in the presence of a proton or sodium gradient. F-type ATPases consist of two structural domains, F(1) containing the extramembraneous catalytic core and F(0) containing the membrane proton channel, linked together by a central stalk and a peripheral stalk. During catalysis, ATP synthesis in the catalytic domain of F(1) is coupled via a rotary mechanism of the central stalk subunits to proton translocation.</text>
</comment>
<evidence type="ECO:0000256" key="5">
    <source>
        <dbReference type="ARBA" id="ARBA00022547"/>
    </source>
</evidence>
<evidence type="ECO:0000256" key="11">
    <source>
        <dbReference type="ARBA" id="ARBA00023310"/>
    </source>
</evidence>
<name>A0A1A5ISB7_RHILI</name>
<evidence type="ECO:0000256" key="1">
    <source>
        <dbReference type="ARBA" id="ARBA00004377"/>
    </source>
</evidence>
<keyword evidence="7 15" id="KW-0375">Hydrogen ion transport</keyword>
<dbReference type="RefSeq" id="WP_010914829.1">
    <property type="nucleotide sequence ID" value="NZ_LZTH01000012.1"/>
</dbReference>
<evidence type="ECO:0000313" key="19">
    <source>
        <dbReference type="Proteomes" id="UP000093748"/>
    </source>
</evidence>
<dbReference type="HAMAP" id="MF_01398">
    <property type="entry name" value="ATP_synth_b_bprime"/>
    <property type="match status" value="1"/>
</dbReference>
<dbReference type="InterPro" id="IPR050059">
    <property type="entry name" value="ATP_synthase_B_chain"/>
</dbReference>
<keyword evidence="6 15" id="KW-0812">Transmembrane</keyword>
<reference evidence="19" key="1">
    <citation type="submission" date="2016-06" db="EMBL/GenBank/DDBJ databases">
        <title>NZP2037 Pacbio-Illumina hybrid assembly.</title>
        <authorList>
            <person name="Ramsay J.P."/>
        </authorList>
    </citation>
    <scope>NUCLEOTIDE SEQUENCE [LARGE SCALE GENOMIC DNA]</scope>
    <source>
        <strain evidence="19">R7ANS::ICEMlSym2042</strain>
    </source>
</reference>
<sequence length="163" mass="17568">MDATSLATLWATIALIIFLGVAIYIKVPGLIAKALDARAARISSELDEARKLRDEAQQLLGQYKKKRKEAEQEAADIVAAAKREAEMLATEAHKKTEDYVIRRTALAEQKIGQAERDAVAEVRASAVDIAVEAARALLAAKVDVKAGADLFKASLADVKAKLN</sequence>
<dbReference type="SMR" id="A0A1A5ISB7"/>
<protein>
    <recommendedName>
        <fullName evidence="15">ATP synthase subunit b</fullName>
    </recommendedName>
    <alternativeName>
        <fullName evidence="15">ATP synthase F(0) sector subunit b</fullName>
    </alternativeName>
    <alternativeName>
        <fullName evidence="15">ATPase subunit I</fullName>
    </alternativeName>
    <alternativeName>
        <fullName evidence="15">F-type ATPase subunit b</fullName>
        <shortName evidence="15">F-ATPase subunit b</shortName>
    </alternativeName>
</protein>
<dbReference type="OrthoDB" id="8479836at2"/>
<keyword evidence="17" id="KW-0175">Coiled coil</keyword>
<keyword evidence="9 15" id="KW-0406">Ion transport</keyword>
<keyword evidence="8 15" id="KW-1133">Transmembrane helix</keyword>
<dbReference type="GeneID" id="66685299"/>
<keyword evidence="11 15" id="KW-0066">ATP synthesis</keyword>
<evidence type="ECO:0000313" key="18">
    <source>
        <dbReference type="EMBL" id="OBP77252.1"/>
    </source>
</evidence>
<comment type="subunit">
    <text evidence="14 15">F-type ATPases have 2 components, F(1) - the catalytic core - and F(0) - the membrane proton channel. F(1) has five subunits: alpha(3), beta(3), gamma(1), delta(1), epsilon(1). F(0) has three main subunits: a(1), b(2) and c(10-14). The alpha and beta chains form an alternating ring which encloses part of the gamma chain. F(1) is attached to F(0) by a central stalk formed by the gamma and epsilon chains, while a peripheral stalk is formed by the delta and b chains.</text>
</comment>
<dbReference type="PANTHER" id="PTHR33445:SF1">
    <property type="entry name" value="ATP SYNTHASE SUBUNIT B"/>
    <property type="match status" value="1"/>
</dbReference>
<gene>
    <name evidence="15" type="primary">atpF</name>
    <name evidence="18" type="ORF">BAE39_14640</name>
</gene>
<dbReference type="GO" id="GO:0005886">
    <property type="term" value="C:plasma membrane"/>
    <property type="evidence" value="ECO:0007669"/>
    <property type="project" value="UniProtKB-SubCell"/>
</dbReference>
<dbReference type="CDD" id="cd06503">
    <property type="entry name" value="ATP-synt_Fo_b"/>
    <property type="match status" value="1"/>
</dbReference>
<keyword evidence="10 15" id="KW-0472">Membrane</keyword>
<evidence type="ECO:0000256" key="15">
    <source>
        <dbReference type="HAMAP-Rule" id="MF_01398"/>
    </source>
</evidence>
<evidence type="ECO:0000256" key="17">
    <source>
        <dbReference type="SAM" id="Coils"/>
    </source>
</evidence>
<evidence type="ECO:0000256" key="10">
    <source>
        <dbReference type="ARBA" id="ARBA00023136"/>
    </source>
</evidence>
<evidence type="ECO:0000256" key="16">
    <source>
        <dbReference type="RuleBase" id="RU003848"/>
    </source>
</evidence>
<evidence type="ECO:0000256" key="14">
    <source>
        <dbReference type="ARBA" id="ARBA00025830"/>
    </source>
</evidence>
<feature type="transmembrane region" description="Helical" evidence="15">
    <location>
        <begin position="6"/>
        <end position="25"/>
    </location>
</feature>
<dbReference type="GO" id="GO:0045259">
    <property type="term" value="C:proton-transporting ATP synthase complex"/>
    <property type="evidence" value="ECO:0007669"/>
    <property type="project" value="UniProtKB-KW"/>
</dbReference>
<dbReference type="GO" id="GO:0046933">
    <property type="term" value="F:proton-transporting ATP synthase activity, rotational mechanism"/>
    <property type="evidence" value="ECO:0007669"/>
    <property type="project" value="UniProtKB-UniRule"/>
</dbReference>
<dbReference type="InterPro" id="IPR002146">
    <property type="entry name" value="ATP_synth_b/b'su_bac/chlpt"/>
</dbReference>
<dbReference type="Pfam" id="PF00430">
    <property type="entry name" value="ATP-synt_B"/>
    <property type="match status" value="1"/>
</dbReference>
<evidence type="ECO:0000256" key="6">
    <source>
        <dbReference type="ARBA" id="ARBA00022692"/>
    </source>
</evidence>
<dbReference type="Proteomes" id="UP000093748">
    <property type="component" value="Unassembled WGS sequence"/>
</dbReference>
<dbReference type="NCBIfam" id="NF006611">
    <property type="entry name" value="PRK09173.1"/>
    <property type="match status" value="1"/>
</dbReference>
<evidence type="ECO:0000256" key="8">
    <source>
        <dbReference type="ARBA" id="ARBA00022989"/>
    </source>
</evidence>
<evidence type="ECO:0000256" key="13">
    <source>
        <dbReference type="ARBA" id="ARBA00025614"/>
    </source>
</evidence>
<evidence type="ECO:0000256" key="7">
    <source>
        <dbReference type="ARBA" id="ARBA00022781"/>
    </source>
</evidence>
<feature type="coiled-coil region" evidence="17">
    <location>
        <begin position="32"/>
        <end position="80"/>
    </location>
</feature>
<organism evidence="18 19">
    <name type="scientific">Rhizobium loti</name>
    <name type="common">Mesorhizobium loti</name>
    <dbReference type="NCBI Taxonomy" id="381"/>
    <lineage>
        <taxon>Bacteria</taxon>
        <taxon>Pseudomonadati</taxon>
        <taxon>Pseudomonadota</taxon>
        <taxon>Alphaproteobacteria</taxon>
        <taxon>Hyphomicrobiales</taxon>
        <taxon>Phyllobacteriaceae</taxon>
        <taxon>Mesorhizobium</taxon>
    </lineage>
</organism>
<comment type="subcellular location">
    <subcellularLocation>
        <location evidence="1">Cell inner membrane</location>
        <topology evidence="1">Single-pass membrane protein</topology>
    </subcellularLocation>
    <subcellularLocation>
        <location evidence="15">Cell membrane</location>
        <topology evidence="15">Single-pass membrane protein</topology>
    </subcellularLocation>
</comment>
<dbReference type="PANTHER" id="PTHR33445">
    <property type="entry name" value="ATP SYNTHASE SUBUNIT B', CHLOROPLASTIC"/>
    <property type="match status" value="1"/>
</dbReference>
<evidence type="ECO:0000256" key="12">
    <source>
        <dbReference type="ARBA" id="ARBA00025198"/>
    </source>
</evidence>
<keyword evidence="5 15" id="KW-0138">CF(0)</keyword>
<accession>A0A1A5ISB7</accession>
<comment type="caution">
    <text evidence="18">The sequence shown here is derived from an EMBL/GenBank/DDBJ whole genome shotgun (WGS) entry which is preliminary data.</text>
</comment>